<accession>A0AA38U894</accession>
<dbReference type="AlphaFoldDB" id="A0AA38U894"/>
<evidence type="ECO:0000313" key="2">
    <source>
        <dbReference type="Proteomes" id="UP001172457"/>
    </source>
</evidence>
<evidence type="ECO:0000313" key="1">
    <source>
        <dbReference type="EMBL" id="KAJ9564338.1"/>
    </source>
</evidence>
<proteinExistence type="predicted"/>
<gene>
    <name evidence="1" type="ORF">OSB04_000304</name>
</gene>
<protein>
    <submittedName>
        <fullName evidence="1">Uncharacterized protein</fullName>
    </submittedName>
</protein>
<sequence length="300" mass="34194">MWRYPDHESAFGSVHGRQGLVEWLYGSRISQRLHIETWEKTIAPKNLGGLGIGSLKAANIALLLKWWWRIMNEDSALWVKVIQSIQGISGRDSKSILSSKKPGVWLNIVRNGAALQRFNLNIEDFFTREVGKGDKTKFWTDRWLGSTPLCSMFPDLYELDNDKSCSIASRCTLGAGGFYTWNWSRINTTETDGLQEKLEELQSLPRKKKIDGVGKEIRVVIWSWFFKWCGLNLSQLLSLEHLLFAVSDLGTDKNRKMFLEAAVGGVLWHIWKAQNNTVFNSKLFTAPMVMDEVQASLFCG</sequence>
<name>A0AA38U894_9ASTR</name>
<dbReference type="PANTHER" id="PTHR33116">
    <property type="entry name" value="REVERSE TRANSCRIPTASE ZINC-BINDING DOMAIN-CONTAINING PROTEIN-RELATED-RELATED"/>
    <property type="match status" value="1"/>
</dbReference>
<reference evidence="1" key="1">
    <citation type="submission" date="2023-03" db="EMBL/GenBank/DDBJ databases">
        <title>Chromosome-scale reference genome and RAD-based genetic map of yellow starthistle (Centaurea solstitialis) reveal putative structural variation and QTLs associated with invader traits.</title>
        <authorList>
            <person name="Reatini B."/>
            <person name="Cang F.A."/>
            <person name="Jiang Q."/>
            <person name="Mckibben M.T.W."/>
            <person name="Barker M.S."/>
            <person name="Rieseberg L.H."/>
            <person name="Dlugosch K.M."/>
        </authorList>
    </citation>
    <scope>NUCLEOTIDE SEQUENCE</scope>
    <source>
        <strain evidence="1">CAN-66</strain>
        <tissue evidence="1">Leaf</tissue>
    </source>
</reference>
<dbReference type="PANTHER" id="PTHR33116:SF79">
    <property type="entry name" value="REVERSE TRANSCRIPTASE DOMAIN, ZINC FINGER, CCHC-TYPE-RELATED"/>
    <property type="match status" value="1"/>
</dbReference>
<comment type="caution">
    <text evidence="1">The sequence shown here is derived from an EMBL/GenBank/DDBJ whole genome shotgun (WGS) entry which is preliminary data.</text>
</comment>
<dbReference type="EMBL" id="JARYMX010000001">
    <property type="protein sequence ID" value="KAJ9564338.1"/>
    <property type="molecule type" value="Genomic_DNA"/>
</dbReference>
<dbReference type="Proteomes" id="UP001172457">
    <property type="component" value="Chromosome 1"/>
</dbReference>
<organism evidence="1 2">
    <name type="scientific">Centaurea solstitialis</name>
    <name type="common">yellow star-thistle</name>
    <dbReference type="NCBI Taxonomy" id="347529"/>
    <lineage>
        <taxon>Eukaryota</taxon>
        <taxon>Viridiplantae</taxon>
        <taxon>Streptophyta</taxon>
        <taxon>Embryophyta</taxon>
        <taxon>Tracheophyta</taxon>
        <taxon>Spermatophyta</taxon>
        <taxon>Magnoliopsida</taxon>
        <taxon>eudicotyledons</taxon>
        <taxon>Gunneridae</taxon>
        <taxon>Pentapetalae</taxon>
        <taxon>asterids</taxon>
        <taxon>campanulids</taxon>
        <taxon>Asterales</taxon>
        <taxon>Asteraceae</taxon>
        <taxon>Carduoideae</taxon>
        <taxon>Cardueae</taxon>
        <taxon>Centaureinae</taxon>
        <taxon>Centaurea</taxon>
    </lineage>
</organism>
<keyword evidence="2" id="KW-1185">Reference proteome</keyword>